<organism evidence="1 2">
    <name type="scientific">Candidatus Borkfalkia avistercoris</name>
    <dbReference type="NCBI Taxonomy" id="2838504"/>
    <lineage>
        <taxon>Bacteria</taxon>
        <taxon>Bacillati</taxon>
        <taxon>Bacillota</taxon>
        <taxon>Clostridia</taxon>
        <taxon>Christensenellales</taxon>
        <taxon>Christensenellaceae</taxon>
        <taxon>Candidatus Borkfalkia</taxon>
    </lineage>
</organism>
<dbReference type="NCBIfam" id="TIGR01549">
    <property type="entry name" value="HAD-SF-IA-v1"/>
    <property type="match status" value="1"/>
</dbReference>
<protein>
    <submittedName>
        <fullName evidence="1">HAD family hydrolase</fullName>
    </submittedName>
</protein>
<dbReference type="InterPro" id="IPR050155">
    <property type="entry name" value="HAD-like_hydrolase_sf"/>
</dbReference>
<dbReference type="Pfam" id="PF00702">
    <property type="entry name" value="Hydrolase"/>
    <property type="match status" value="1"/>
</dbReference>
<keyword evidence="1" id="KW-0378">Hydrolase</keyword>
<dbReference type="InterPro" id="IPR036412">
    <property type="entry name" value="HAD-like_sf"/>
</dbReference>
<sequence>MKRGVIFDKDGTLLDFEAFWLPVTEGALNELAHKFCVSEQAVRAAEEKLGISCGRAERNGVLCAGTYAQMAEIVREVFSEYGTEAAEREMYREVCRAFEENMHRGEILPSSARLKDTLLALKKEDYRLFVATTDNAGITAACLQKLGIEGLFDGVYTDGAGYPAKPDPFIIDMIVKEHGAEREGLAMVGDTRTDLFFARRGRILGIGYAQNEREKRLLAPLADEVIGDFCELPRILERKIRVY</sequence>
<dbReference type="InterPro" id="IPR023214">
    <property type="entry name" value="HAD_sf"/>
</dbReference>
<dbReference type="PANTHER" id="PTHR43434:SF1">
    <property type="entry name" value="PHOSPHOGLYCOLATE PHOSPHATASE"/>
    <property type="match status" value="1"/>
</dbReference>
<dbReference type="SFLD" id="SFLDS00003">
    <property type="entry name" value="Haloacid_Dehalogenase"/>
    <property type="match status" value="1"/>
</dbReference>
<comment type="caution">
    <text evidence="1">The sequence shown here is derived from an EMBL/GenBank/DDBJ whole genome shotgun (WGS) entry which is preliminary data.</text>
</comment>
<dbReference type="GO" id="GO:0008967">
    <property type="term" value="F:phosphoglycolate phosphatase activity"/>
    <property type="evidence" value="ECO:0007669"/>
    <property type="project" value="TreeGrafter"/>
</dbReference>
<evidence type="ECO:0000313" key="2">
    <source>
        <dbReference type="Proteomes" id="UP000824132"/>
    </source>
</evidence>
<dbReference type="InterPro" id="IPR023198">
    <property type="entry name" value="PGP-like_dom2"/>
</dbReference>
<dbReference type="Gene3D" id="3.40.50.1000">
    <property type="entry name" value="HAD superfamily/HAD-like"/>
    <property type="match status" value="1"/>
</dbReference>
<reference evidence="1" key="2">
    <citation type="submission" date="2021-04" db="EMBL/GenBank/DDBJ databases">
        <authorList>
            <person name="Gilroy R."/>
        </authorList>
    </citation>
    <scope>NUCLEOTIDE SEQUENCE</scope>
    <source>
        <strain evidence="1">CHK187-5294</strain>
    </source>
</reference>
<dbReference type="GO" id="GO:0005829">
    <property type="term" value="C:cytosol"/>
    <property type="evidence" value="ECO:0007669"/>
    <property type="project" value="TreeGrafter"/>
</dbReference>
<gene>
    <name evidence="1" type="ORF">H9727_06795</name>
</gene>
<name>A0A9D2IE40_9FIRM</name>
<evidence type="ECO:0000313" key="1">
    <source>
        <dbReference type="EMBL" id="HIZ03976.1"/>
    </source>
</evidence>
<accession>A0A9D2IE40</accession>
<dbReference type="InterPro" id="IPR006439">
    <property type="entry name" value="HAD-SF_hydro_IA"/>
</dbReference>
<dbReference type="SUPFAM" id="SSF56784">
    <property type="entry name" value="HAD-like"/>
    <property type="match status" value="1"/>
</dbReference>
<dbReference type="SFLD" id="SFLDG01129">
    <property type="entry name" value="C1.5:_HAD__Beta-PGM__Phosphata"/>
    <property type="match status" value="1"/>
</dbReference>
<reference evidence="1" key="1">
    <citation type="journal article" date="2021" name="PeerJ">
        <title>Extensive microbial diversity within the chicken gut microbiome revealed by metagenomics and culture.</title>
        <authorList>
            <person name="Gilroy R."/>
            <person name="Ravi A."/>
            <person name="Getino M."/>
            <person name="Pursley I."/>
            <person name="Horton D.L."/>
            <person name="Alikhan N.F."/>
            <person name="Baker D."/>
            <person name="Gharbi K."/>
            <person name="Hall N."/>
            <person name="Watson M."/>
            <person name="Adriaenssens E.M."/>
            <person name="Foster-Nyarko E."/>
            <person name="Jarju S."/>
            <person name="Secka A."/>
            <person name="Antonio M."/>
            <person name="Oren A."/>
            <person name="Chaudhuri R.R."/>
            <person name="La Ragione R."/>
            <person name="Hildebrand F."/>
            <person name="Pallen M.J."/>
        </authorList>
    </citation>
    <scope>NUCLEOTIDE SEQUENCE</scope>
    <source>
        <strain evidence="1">CHK187-5294</strain>
    </source>
</reference>
<dbReference type="EMBL" id="DXCL01000041">
    <property type="protein sequence ID" value="HIZ03976.1"/>
    <property type="molecule type" value="Genomic_DNA"/>
</dbReference>
<proteinExistence type="predicted"/>
<dbReference type="PANTHER" id="PTHR43434">
    <property type="entry name" value="PHOSPHOGLYCOLATE PHOSPHATASE"/>
    <property type="match status" value="1"/>
</dbReference>
<dbReference type="AlphaFoldDB" id="A0A9D2IE40"/>
<dbReference type="Gene3D" id="1.10.150.240">
    <property type="entry name" value="Putative phosphatase, domain 2"/>
    <property type="match status" value="1"/>
</dbReference>
<dbReference type="Proteomes" id="UP000824132">
    <property type="component" value="Unassembled WGS sequence"/>
</dbReference>
<dbReference type="GO" id="GO:0006281">
    <property type="term" value="P:DNA repair"/>
    <property type="evidence" value="ECO:0007669"/>
    <property type="project" value="TreeGrafter"/>
</dbReference>